<gene>
    <name evidence="4" type="ORF">C493_05270</name>
</gene>
<evidence type="ECO:0000313" key="4">
    <source>
        <dbReference type="EMBL" id="ELY59034.1"/>
    </source>
</evidence>
<feature type="compositionally biased region" description="Basic and acidic residues" evidence="1">
    <location>
        <begin position="42"/>
        <end position="57"/>
    </location>
</feature>
<dbReference type="AlphaFoldDB" id="L9XBD3"/>
<evidence type="ECO:0000313" key="5">
    <source>
        <dbReference type="Proteomes" id="UP000011602"/>
    </source>
</evidence>
<dbReference type="Proteomes" id="UP000011602">
    <property type="component" value="Unassembled WGS sequence"/>
</dbReference>
<evidence type="ECO:0000256" key="1">
    <source>
        <dbReference type="SAM" id="MobiDB-lite"/>
    </source>
</evidence>
<dbReference type="EMBL" id="AOHZ01000030">
    <property type="protein sequence ID" value="ELY59034.1"/>
    <property type="molecule type" value="Genomic_DNA"/>
</dbReference>
<name>L9XBD3_9EURY</name>
<keyword evidence="2" id="KW-1133">Transmembrane helix</keyword>
<feature type="compositionally biased region" description="Acidic residues" evidence="1">
    <location>
        <begin position="98"/>
        <end position="113"/>
    </location>
</feature>
<comment type="caution">
    <text evidence="4">The sequence shown here is derived from an EMBL/GenBank/DDBJ whole genome shotgun (WGS) entry which is preliminary data.</text>
</comment>
<dbReference type="STRING" id="1227499.C493_05270"/>
<evidence type="ECO:0000256" key="2">
    <source>
        <dbReference type="SAM" id="Phobius"/>
    </source>
</evidence>
<protein>
    <recommendedName>
        <fullName evidence="3">DUF7312 domain-containing protein</fullName>
    </recommendedName>
</protein>
<proteinExistence type="predicted"/>
<feature type="transmembrane region" description="Helical" evidence="2">
    <location>
        <begin position="135"/>
        <end position="157"/>
    </location>
</feature>
<dbReference type="eggNOG" id="arCOG09213">
    <property type="taxonomic scope" value="Archaea"/>
</dbReference>
<feature type="region of interest" description="Disordered" evidence="1">
    <location>
        <begin position="1"/>
        <end position="130"/>
    </location>
</feature>
<dbReference type="InterPro" id="IPR055736">
    <property type="entry name" value="DUF7312"/>
</dbReference>
<keyword evidence="5" id="KW-1185">Reference proteome</keyword>
<dbReference type="RefSeq" id="WP_007258357.1">
    <property type="nucleotide sequence ID" value="NZ_AOHZ01000030.1"/>
</dbReference>
<organism evidence="4 5">
    <name type="scientific">Natronolimnohabitans innermongolicus JCM 12255</name>
    <dbReference type="NCBI Taxonomy" id="1227499"/>
    <lineage>
        <taxon>Archaea</taxon>
        <taxon>Methanobacteriati</taxon>
        <taxon>Methanobacteriota</taxon>
        <taxon>Stenosarchaea group</taxon>
        <taxon>Halobacteria</taxon>
        <taxon>Halobacteriales</taxon>
        <taxon>Natrialbaceae</taxon>
        <taxon>Natronolimnohabitans</taxon>
    </lineage>
</organism>
<feature type="compositionally biased region" description="Basic and acidic residues" evidence="1">
    <location>
        <begin position="81"/>
        <end position="90"/>
    </location>
</feature>
<dbReference type="Pfam" id="PF23994">
    <property type="entry name" value="DUF7312"/>
    <property type="match status" value="1"/>
</dbReference>
<reference evidence="4 5" key="1">
    <citation type="journal article" date="2014" name="PLoS Genet.">
        <title>Phylogenetically driven sequencing of extremely halophilic archaea reveals strategies for static and dynamic osmo-response.</title>
        <authorList>
            <person name="Becker E.A."/>
            <person name="Seitzer P.M."/>
            <person name="Tritt A."/>
            <person name="Larsen D."/>
            <person name="Krusor M."/>
            <person name="Yao A.I."/>
            <person name="Wu D."/>
            <person name="Madern D."/>
            <person name="Eisen J.A."/>
            <person name="Darling A.E."/>
            <person name="Facciotti M.T."/>
        </authorList>
    </citation>
    <scope>NUCLEOTIDE SEQUENCE [LARGE SCALE GENOMIC DNA]</scope>
    <source>
        <strain evidence="4 5">JCM 12255</strain>
    </source>
</reference>
<evidence type="ECO:0000259" key="3">
    <source>
        <dbReference type="Pfam" id="PF23994"/>
    </source>
</evidence>
<accession>L9XBD3</accession>
<sequence>MADDASGSGDDGEEQPSSPTDPDGSRSTADQRTGSDDWDLTNDERDRTDHDRRRGDSENGENGGTDADDRAGIGAVDDTAAVDRDDEYRIPLDLSGGDADEGANTDGESDAGEEPQYGPEPSSTPVEPGNPSLEAAVFVILGAMAMMFVMVRLFGLVM</sequence>
<feature type="domain" description="DUF7312" evidence="3">
    <location>
        <begin position="85"/>
        <end position="152"/>
    </location>
</feature>
<dbReference type="OrthoDB" id="177893at2157"/>
<feature type="compositionally biased region" description="Polar residues" evidence="1">
    <location>
        <begin position="15"/>
        <end position="32"/>
    </location>
</feature>
<keyword evidence="2" id="KW-0812">Transmembrane</keyword>
<keyword evidence="2" id="KW-0472">Membrane</keyword>